<proteinExistence type="predicted"/>
<dbReference type="EMBL" id="MIGB01000038">
    <property type="protein sequence ID" value="OSY36563.1"/>
    <property type="molecule type" value="Genomic_DNA"/>
</dbReference>
<keyword evidence="3" id="KW-1185">Reference proteome</keyword>
<dbReference type="AlphaFoldDB" id="A0A1Y2MMT1"/>
<evidence type="ECO:0000313" key="2">
    <source>
        <dbReference type="EMBL" id="OSY36563.1"/>
    </source>
</evidence>
<comment type="caution">
    <text evidence="2">The sequence shown here is derived from an EMBL/GenBank/DDBJ whole genome shotgun (WGS) entry which is preliminary data.</text>
</comment>
<keyword evidence="1" id="KW-1133">Transmembrane helix</keyword>
<dbReference type="STRING" id="2074.BG845_05330"/>
<reference evidence="2 3" key="1">
    <citation type="submission" date="2016-09" db="EMBL/GenBank/DDBJ databases">
        <title>Pseudonocardia autotrophica DSM535, a candidate organism with high potential of specific P450 cytochromes.</title>
        <authorList>
            <person name="Grumaz C."/>
            <person name="Vainshtein Y."/>
            <person name="Kirstahler P."/>
            <person name="Sohn K."/>
        </authorList>
    </citation>
    <scope>NUCLEOTIDE SEQUENCE [LARGE SCALE GENOMIC DNA]</scope>
    <source>
        <strain evidence="2 3">DSM 535</strain>
    </source>
</reference>
<dbReference type="InterPro" id="IPR022062">
    <property type="entry name" value="DUF3618"/>
</dbReference>
<keyword evidence="1" id="KW-0472">Membrane</keyword>
<protein>
    <recommendedName>
        <fullName evidence="4">Cell division protein FtsB</fullName>
    </recommendedName>
</protein>
<keyword evidence="1" id="KW-0812">Transmembrane</keyword>
<evidence type="ECO:0008006" key="4">
    <source>
        <dbReference type="Google" id="ProtNLM"/>
    </source>
</evidence>
<feature type="transmembrane region" description="Helical" evidence="1">
    <location>
        <begin position="55"/>
        <end position="73"/>
    </location>
</feature>
<dbReference type="Proteomes" id="UP000194360">
    <property type="component" value="Unassembled WGS sequence"/>
</dbReference>
<gene>
    <name evidence="2" type="ORF">BG845_05330</name>
</gene>
<organism evidence="2 3">
    <name type="scientific">Pseudonocardia autotrophica</name>
    <name type="common">Amycolata autotrophica</name>
    <name type="synonym">Nocardia autotrophica</name>
    <dbReference type="NCBI Taxonomy" id="2074"/>
    <lineage>
        <taxon>Bacteria</taxon>
        <taxon>Bacillati</taxon>
        <taxon>Actinomycetota</taxon>
        <taxon>Actinomycetes</taxon>
        <taxon>Pseudonocardiales</taxon>
        <taxon>Pseudonocardiaceae</taxon>
        <taxon>Pseudonocardia</taxon>
    </lineage>
</organism>
<evidence type="ECO:0000256" key="1">
    <source>
        <dbReference type="SAM" id="Phobius"/>
    </source>
</evidence>
<dbReference type="Pfam" id="PF12277">
    <property type="entry name" value="DUF3618"/>
    <property type="match status" value="1"/>
</dbReference>
<accession>A0A1Y2MMT1</accession>
<name>A0A1Y2MMT1_PSEAH</name>
<sequence>MVARDPENIQREIEKTRDALADSLDALADRANPKNLIEGGREQIAEKLADPKIKYTLIAVGALVGLVVIRSIFR</sequence>
<evidence type="ECO:0000313" key="3">
    <source>
        <dbReference type="Proteomes" id="UP000194360"/>
    </source>
</evidence>